<dbReference type="SUPFAM" id="SSF74650">
    <property type="entry name" value="Galactose mutarotase-like"/>
    <property type="match status" value="1"/>
</dbReference>
<keyword evidence="10" id="KW-0732">Signal</keyword>
<evidence type="ECO:0000259" key="11">
    <source>
        <dbReference type="SMART" id="SM01038"/>
    </source>
</evidence>
<evidence type="ECO:0000313" key="12">
    <source>
        <dbReference type="EMBL" id="SIT95512.1"/>
    </source>
</evidence>
<dbReference type="InterPro" id="IPR011013">
    <property type="entry name" value="Gal_mutarotase_sf_dom"/>
</dbReference>
<dbReference type="Gene3D" id="2.60.40.10">
    <property type="entry name" value="Immunoglobulins"/>
    <property type="match status" value="2"/>
</dbReference>
<comment type="cofactor">
    <cofactor evidence="2">
        <name>Ca(2+)</name>
        <dbReference type="ChEBI" id="CHEBI:29108"/>
    </cofactor>
</comment>
<organism evidence="12 13">
    <name type="scientific">Epilithonimonas bovis DSM 19482</name>
    <dbReference type="NCBI Taxonomy" id="1121284"/>
    <lineage>
        <taxon>Bacteria</taxon>
        <taxon>Pseudomonadati</taxon>
        <taxon>Bacteroidota</taxon>
        <taxon>Flavobacteriia</taxon>
        <taxon>Flavobacteriales</taxon>
        <taxon>Weeksellaceae</taxon>
        <taxon>Chryseobacterium group</taxon>
        <taxon>Epilithonimonas</taxon>
    </lineage>
</organism>
<dbReference type="PROSITE" id="PS00608">
    <property type="entry name" value="GLYCOSYL_HYDROL_F2_2"/>
    <property type="match status" value="1"/>
</dbReference>
<feature type="domain" description="Beta galactosidase small chain/" evidence="11">
    <location>
        <begin position="750"/>
        <end position="1026"/>
    </location>
</feature>
<comment type="subunit">
    <text evidence="4">Monomer.</text>
</comment>
<dbReference type="Gene3D" id="3.20.20.80">
    <property type="entry name" value="Glycosidases"/>
    <property type="match status" value="1"/>
</dbReference>
<dbReference type="PANTHER" id="PTHR46323">
    <property type="entry name" value="BETA-GALACTOSIDASE"/>
    <property type="match status" value="1"/>
</dbReference>
<comment type="catalytic activity">
    <reaction evidence="1">
        <text>Hydrolysis of terminal non-reducing beta-D-galactose residues in beta-D-galactosides.</text>
        <dbReference type="EC" id="3.2.1.23"/>
    </reaction>
</comment>
<dbReference type="InterPro" id="IPR006103">
    <property type="entry name" value="Glyco_hydro_2_cat"/>
</dbReference>
<dbReference type="EC" id="3.2.1.23" evidence="5"/>
<dbReference type="InterPro" id="IPR008979">
    <property type="entry name" value="Galactose-bd-like_sf"/>
</dbReference>
<dbReference type="PANTHER" id="PTHR46323:SF2">
    <property type="entry name" value="BETA-GALACTOSIDASE"/>
    <property type="match status" value="1"/>
</dbReference>
<feature type="signal peptide" evidence="10">
    <location>
        <begin position="1"/>
        <end position="20"/>
    </location>
</feature>
<dbReference type="SMART" id="SM01038">
    <property type="entry name" value="Bgal_small_N"/>
    <property type="match status" value="1"/>
</dbReference>
<dbReference type="InterPro" id="IPR013783">
    <property type="entry name" value="Ig-like_fold"/>
</dbReference>
<dbReference type="PRINTS" id="PR00132">
    <property type="entry name" value="GLHYDRLASE2"/>
</dbReference>
<dbReference type="OrthoDB" id="9801077at2"/>
<dbReference type="InterPro" id="IPR006101">
    <property type="entry name" value="Glyco_hydro_2"/>
</dbReference>
<dbReference type="GO" id="GO:0009341">
    <property type="term" value="C:beta-galactosidase complex"/>
    <property type="evidence" value="ECO:0007669"/>
    <property type="project" value="InterPro"/>
</dbReference>
<dbReference type="InterPro" id="IPR023232">
    <property type="entry name" value="Glyco_hydro_2_AS"/>
</dbReference>
<dbReference type="InterPro" id="IPR004199">
    <property type="entry name" value="B-gal_small/dom_5"/>
</dbReference>
<evidence type="ECO:0000256" key="10">
    <source>
        <dbReference type="SAM" id="SignalP"/>
    </source>
</evidence>
<dbReference type="Pfam" id="PF02837">
    <property type="entry name" value="Glyco_hydro_2_N"/>
    <property type="match status" value="1"/>
</dbReference>
<evidence type="ECO:0000256" key="7">
    <source>
        <dbReference type="ARBA" id="ARBA00022837"/>
    </source>
</evidence>
<evidence type="ECO:0000256" key="5">
    <source>
        <dbReference type="ARBA" id="ARBA00012756"/>
    </source>
</evidence>
<evidence type="ECO:0000256" key="6">
    <source>
        <dbReference type="ARBA" id="ARBA00022801"/>
    </source>
</evidence>
<proteinExistence type="inferred from homology"/>
<dbReference type="SUPFAM" id="SSF51445">
    <property type="entry name" value="(Trans)glycosidases"/>
    <property type="match status" value="1"/>
</dbReference>
<dbReference type="EMBL" id="FTPU01000001">
    <property type="protein sequence ID" value="SIT95512.1"/>
    <property type="molecule type" value="Genomic_DNA"/>
</dbReference>
<evidence type="ECO:0000256" key="8">
    <source>
        <dbReference type="ARBA" id="ARBA00023295"/>
    </source>
</evidence>
<reference evidence="13" key="1">
    <citation type="submission" date="2016-10" db="EMBL/GenBank/DDBJ databases">
        <authorList>
            <person name="Varghese N."/>
            <person name="Submissions S."/>
        </authorList>
    </citation>
    <scope>NUCLEOTIDE SEQUENCE [LARGE SCALE GENOMIC DNA]</scope>
    <source>
        <strain evidence="13">DSM 19482</strain>
    </source>
</reference>
<dbReference type="InterPro" id="IPR036156">
    <property type="entry name" value="Beta-gal/glucu_dom_sf"/>
</dbReference>
<dbReference type="InterPro" id="IPR014718">
    <property type="entry name" value="GH-type_carb-bd"/>
</dbReference>
<dbReference type="InterPro" id="IPR006102">
    <property type="entry name" value="Ig-like_GH2"/>
</dbReference>
<dbReference type="RefSeq" id="WP_076781515.1">
    <property type="nucleotide sequence ID" value="NZ_FTPU01000001.1"/>
</dbReference>
<dbReference type="InterPro" id="IPR017853">
    <property type="entry name" value="GH"/>
</dbReference>
<evidence type="ECO:0000256" key="2">
    <source>
        <dbReference type="ARBA" id="ARBA00001913"/>
    </source>
</evidence>
<dbReference type="Proteomes" id="UP000187261">
    <property type="component" value="Unassembled WGS sequence"/>
</dbReference>
<dbReference type="InterPro" id="IPR006104">
    <property type="entry name" value="Glyco_hydro_2_N"/>
</dbReference>
<keyword evidence="13" id="KW-1185">Reference proteome</keyword>
<dbReference type="Gene3D" id="2.60.120.260">
    <property type="entry name" value="Galactose-binding domain-like"/>
    <property type="match status" value="1"/>
</dbReference>
<dbReference type="GO" id="GO:0005990">
    <property type="term" value="P:lactose catabolic process"/>
    <property type="evidence" value="ECO:0007669"/>
    <property type="project" value="TreeGrafter"/>
</dbReference>
<protein>
    <recommendedName>
        <fullName evidence="5">beta-galactosidase</fullName>
        <ecNumber evidence="5">3.2.1.23</ecNumber>
    </recommendedName>
    <alternativeName>
        <fullName evidence="9">Lactase</fullName>
    </alternativeName>
</protein>
<sequence>MYRTFFFSLAALCAGFVSFAQQNEWENPSILDRNKLEGHSQFVIYDSGQSAKSDNPEQSPYFKSLNGEWKFTLVKNPALKSKDFYTTGFNDSSWKNIPVPSNWEIQGYDIPIYTNIIYPFPKDPPYIKGDYNPVGSYRKTFTLPDSWDHQSVILHFGSISGYAQVFLNGKEVGMTKASKTPAEFDITKFLKKGENLLAVQVTRWHDGSYLEDQDMFRLSGIERDVWLQAVPDISVWDYEIKADLDKTYQNGMLDAKVDLRKFSNSKNKPGVLFFTLYDPSGKEVFKDSRKYTTAAQLTFKTEIPSVHKWHPETPSLYRYQMQWKSSDGKDQVISGFTGFRKVEIKDAQLMVNGKPIMVKGVNSHEHDPKTGHVPNPELLKKDMQLMKQANINTIRMSHYPHDPSWYKFADQYGFFIIDEANIESHGMGVSYDSDLDKSKHPAYLPVWAPAHMDRIKRMVAVDKNHPSIIVWSMGNECGNGQVFYDAYDWLKENQPGRPVMFEQAEQNRNTDIVAPMYPPISYMKEYALSDKKRPFIMCEYSHAMGNSSGNFQEYFDVIATSPKMQGGAIWDWVDQAFPAKNEKGELYYGYGGDFGGENLQNDLNFCGNGIIDTERNVHPGYFEVKKVYQDINFAYNNGTLNIRNKYNQLPLSDFNFKWELLKDGKPVQNGTFSANAQAGKSEQIPLKLNTTGKGEYYLSVYAYQKNATEMIPADFELAREQFKISGDYFTENGTSAKGKVKSAKKGDQLTFEAGNVTGTFDLKTGKLASYKKANKETVTGFPEPFFWRAPTDNDFGNKMPQKLKAWKNAHQNPTIKNISIDKKNKEGLLVNVQYQLKDLDIPYQVSYLVRPDGEITVTASIDKTGKNLPEIPRFGMRMELPGSFENLKYYGRGPWENYSDRNTASFMGIYNGKVKDQYTWNYLRPQESGNKTDARWIELSNGNTTFKITGEQPLSFSALNVKTESIDPGDEKKRWHTLTDSHPQDKVFLSVDLAQRGVGGDNSWGALPHEKYLLNADKYSYSYTISVE</sequence>
<dbReference type="InterPro" id="IPR032312">
    <property type="entry name" value="LacZ_4"/>
</dbReference>
<dbReference type="SUPFAM" id="SSF49303">
    <property type="entry name" value="beta-Galactosidase/glucuronidase domain"/>
    <property type="match status" value="2"/>
</dbReference>
<name>A0A1U7PU92_9FLAO</name>
<keyword evidence="6" id="KW-0378">Hydrolase</keyword>
<dbReference type="Pfam" id="PF16353">
    <property type="entry name" value="LacZ_4"/>
    <property type="match status" value="1"/>
</dbReference>
<dbReference type="AlphaFoldDB" id="A0A1U7PU92"/>
<evidence type="ECO:0000256" key="9">
    <source>
        <dbReference type="ARBA" id="ARBA00032230"/>
    </source>
</evidence>
<dbReference type="SUPFAM" id="SSF49785">
    <property type="entry name" value="Galactose-binding domain-like"/>
    <property type="match status" value="1"/>
</dbReference>
<comment type="similarity">
    <text evidence="3">Belongs to the glycosyl hydrolase 2 family.</text>
</comment>
<dbReference type="Pfam" id="PF02836">
    <property type="entry name" value="Glyco_hydro_2_C"/>
    <property type="match status" value="1"/>
</dbReference>
<dbReference type="Pfam" id="PF02929">
    <property type="entry name" value="Bgal_small_N"/>
    <property type="match status" value="1"/>
</dbReference>
<evidence type="ECO:0000256" key="1">
    <source>
        <dbReference type="ARBA" id="ARBA00001412"/>
    </source>
</evidence>
<keyword evidence="7" id="KW-0106">Calcium</keyword>
<dbReference type="GO" id="GO:0004565">
    <property type="term" value="F:beta-galactosidase activity"/>
    <property type="evidence" value="ECO:0007669"/>
    <property type="project" value="UniProtKB-EC"/>
</dbReference>
<dbReference type="InterPro" id="IPR050347">
    <property type="entry name" value="Bact_Beta-galactosidase"/>
</dbReference>
<evidence type="ECO:0000313" key="13">
    <source>
        <dbReference type="Proteomes" id="UP000187261"/>
    </source>
</evidence>
<evidence type="ECO:0000256" key="3">
    <source>
        <dbReference type="ARBA" id="ARBA00007401"/>
    </source>
</evidence>
<dbReference type="GO" id="GO:0030246">
    <property type="term" value="F:carbohydrate binding"/>
    <property type="evidence" value="ECO:0007669"/>
    <property type="project" value="InterPro"/>
</dbReference>
<keyword evidence="8" id="KW-0326">Glycosidase</keyword>
<dbReference type="STRING" id="1121284.SAMN05660493_00159"/>
<feature type="chain" id="PRO_5012369171" description="beta-galactosidase" evidence="10">
    <location>
        <begin position="21"/>
        <end position="1028"/>
    </location>
</feature>
<evidence type="ECO:0000256" key="4">
    <source>
        <dbReference type="ARBA" id="ARBA00011245"/>
    </source>
</evidence>
<dbReference type="Pfam" id="PF00703">
    <property type="entry name" value="Glyco_hydro_2"/>
    <property type="match status" value="1"/>
</dbReference>
<gene>
    <name evidence="12" type="ORF">SAMN05660493_00159</name>
</gene>
<accession>A0A1U7PU92</accession>
<dbReference type="Gene3D" id="2.70.98.10">
    <property type="match status" value="1"/>
</dbReference>